<sequence>MYHAITIDDLKLLLGFVAVILATGGALVGLVNLVHLMIVKFFKYTEVG</sequence>
<feature type="transmembrane region" description="Helical" evidence="1">
    <location>
        <begin position="12"/>
        <end position="34"/>
    </location>
</feature>
<reference evidence="3" key="1">
    <citation type="journal article" date="2014" name="Genome Announc.">
        <title>Draft genome sequence of Weissella oryzae SG25T, isolated from fermented rice grains.</title>
        <authorList>
            <person name="Tanizawa Y."/>
            <person name="Fujisawa T."/>
            <person name="Mochizuki T."/>
            <person name="Kaminuma E."/>
            <person name="Suzuki Y."/>
            <person name="Nakamura Y."/>
            <person name="Tohno M."/>
        </authorList>
    </citation>
    <scope>NUCLEOTIDE SEQUENCE [LARGE SCALE GENOMIC DNA]</scope>
    <source>
        <strain evidence="3">DSM 25784 / JCM 18191 / LMG 30913 / SG25</strain>
    </source>
</reference>
<accession>A0A069CSF4</accession>
<evidence type="ECO:0000313" key="2">
    <source>
        <dbReference type="EMBL" id="GAK30399.1"/>
    </source>
</evidence>
<dbReference type="EMBL" id="DF820485">
    <property type="protein sequence ID" value="GAK30399.1"/>
    <property type="molecule type" value="Genomic_DNA"/>
</dbReference>
<dbReference type="STRING" id="1329250.WOSG25_021960"/>
<dbReference type="Proteomes" id="UP000030643">
    <property type="component" value="Unassembled WGS sequence"/>
</dbReference>
<organism evidence="2 3">
    <name type="scientific">Weissella oryzae (strain DSM 25784 / JCM 18191 / LMG 30913 / SG25)</name>
    <dbReference type="NCBI Taxonomy" id="1329250"/>
    <lineage>
        <taxon>Bacteria</taxon>
        <taxon>Bacillati</taxon>
        <taxon>Bacillota</taxon>
        <taxon>Bacilli</taxon>
        <taxon>Lactobacillales</taxon>
        <taxon>Lactobacillaceae</taxon>
        <taxon>Weissella</taxon>
    </lineage>
</organism>
<protein>
    <submittedName>
        <fullName evidence="2">Uncharacterized protein</fullName>
    </submittedName>
</protein>
<gene>
    <name evidence="2" type="ORF">WOSG25_021960</name>
</gene>
<name>A0A069CSF4_WEIOS</name>
<keyword evidence="1" id="KW-0812">Transmembrane</keyword>
<dbReference type="AlphaFoldDB" id="A0A069CSF4"/>
<keyword evidence="3" id="KW-1185">Reference proteome</keyword>
<dbReference type="RefSeq" id="WP_190279604.1">
    <property type="nucleotide sequence ID" value="NZ_DF820485.1"/>
</dbReference>
<keyword evidence="1" id="KW-0472">Membrane</keyword>
<keyword evidence="1" id="KW-1133">Transmembrane helix</keyword>
<evidence type="ECO:0000313" key="3">
    <source>
        <dbReference type="Proteomes" id="UP000030643"/>
    </source>
</evidence>
<evidence type="ECO:0000256" key="1">
    <source>
        <dbReference type="SAM" id="Phobius"/>
    </source>
</evidence>
<proteinExistence type="predicted"/>